<dbReference type="GO" id="GO:0016787">
    <property type="term" value="F:hydrolase activity"/>
    <property type="evidence" value="ECO:0007669"/>
    <property type="project" value="UniProtKB-KW"/>
</dbReference>
<evidence type="ECO:0000256" key="3">
    <source>
        <dbReference type="RuleBase" id="RU361235"/>
    </source>
</evidence>
<dbReference type="SUPFAM" id="SSF53474">
    <property type="entry name" value="alpha/beta-Hydrolases"/>
    <property type="match status" value="1"/>
</dbReference>
<dbReference type="Pfam" id="PF00135">
    <property type="entry name" value="COesterase"/>
    <property type="match status" value="1"/>
</dbReference>
<evidence type="ECO:0000256" key="4">
    <source>
        <dbReference type="SAM" id="MobiDB-lite"/>
    </source>
</evidence>
<dbReference type="Proteomes" id="UP001187682">
    <property type="component" value="Unassembled WGS sequence"/>
</dbReference>
<dbReference type="InterPro" id="IPR050309">
    <property type="entry name" value="Type-B_Carboxylest/Lipase"/>
</dbReference>
<evidence type="ECO:0000313" key="6">
    <source>
        <dbReference type="EMBL" id="SPN96517.1"/>
    </source>
</evidence>
<keyword evidence="3" id="KW-0732">Signal</keyword>
<dbReference type="InterPro" id="IPR029058">
    <property type="entry name" value="AB_hydrolase_fold"/>
</dbReference>
<protein>
    <recommendedName>
        <fullName evidence="3">Carboxylic ester hydrolase</fullName>
        <ecNumber evidence="3">3.1.1.-</ecNumber>
    </recommendedName>
</protein>
<evidence type="ECO:0000256" key="1">
    <source>
        <dbReference type="ARBA" id="ARBA00005964"/>
    </source>
</evidence>
<feature type="compositionally biased region" description="Basic and acidic residues" evidence="4">
    <location>
        <begin position="76"/>
        <end position="85"/>
    </location>
</feature>
<feature type="region of interest" description="Disordered" evidence="4">
    <location>
        <begin position="71"/>
        <end position="91"/>
    </location>
</feature>
<gene>
    <name evidence="6" type="ORF">DNG_00043</name>
</gene>
<dbReference type="Gene3D" id="3.40.50.1820">
    <property type="entry name" value="alpha/beta hydrolase"/>
    <property type="match status" value="1"/>
</dbReference>
<comment type="similarity">
    <text evidence="1 3">Belongs to the type-B carboxylesterase/lipase family.</text>
</comment>
<sequence>MAPLPYRPLVAATLALLFSTPLAQAKSVPKVVTAPPSPMVDLGYAVYEGTTLAAGVNQFLGIRFAEPPTGGLRWRAPRDPGRESGVKQSAKQFGPICPGVPESSLPIDQPQSEDCLFMNVFAPSDATETSKLPVWVFIQGGGYATNANPNYNGTEVVTQSGHGLVTVNFNYRVGLFGFLASEKVRADGDLNVGLLDQRKALEWVQKYIHLFGGDPNHVVIHGASAGAGSVAYHLTAYGGRDDGLFIGAAPESPFFPTSRTVEESEFQYDRLLSDTGCADAESPLTCLRTLDFSSLQKASVLLPLREGLGKPKHYFLPVVDGDFSQDHMYTQFAEGRFIKVPLLVGGDTNEGDTFIMNPNATTQEMANSFIHNNWPNLSEEDIEALSAAHPPHPRDLHEPYWGQGSDIYGNMTFACGGLLMSAAASKYVGADKSWNYRYNVKEPYNVAQGKGATHTSETPAIWGVGMAGNSSTSLGTYNAPMVPVIMNYYISFVKTLNPNTLKSRHAPVFEGFGTGDGERMLLEMPLKKTGMEPVLDAQVKTCKMIIGLAAKTEQ</sequence>
<organism evidence="6 7">
    <name type="scientific">Cephalotrichum gorgonifer</name>
    <dbReference type="NCBI Taxonomy" id="2041049"/>
    <lineage>
        <taxon>Eukaryota</taxon>
        <taxon>Fungi</taxon>
        <taxon>Dikarya</taxon>
        <taxon>Ascomycota</taxon>
        <taxon>Pezizomycotina</taxon>
        <taxon>Sordariomycetes</taxon>
        <taxon>Hypocreomycetidae</taxon>
        <taxon>Microascales</taxon>
        <taxon>Microascaceae</taxon>
        <taxon>Cephalotrichum</taxon>
    </lineage>
</organism>
<feature type="signal peptide" evidence="3">
    <location>
        <begin position="1"/>
        <end position="25"/>
    </location>
</feature>
<keyword evidence="2 3" id="KW-0378">Hydrolase</keyword>
<dbReference type="AlphaFoldDB" id="A0AAE8MPA2"/>
<keyword evidence="7" id="KW-1185">Reference proteome</keyword>
<dbReference type="PROSITE" id="PS00122">
    <property type="entry name" value="CARBOXYLESTERASE_B_1"/>
    <property type="match status" value="1"/>
</dbReference>
<dbReference type="InterPro" id="IPR002018">
    <property type="entry name" value="CarbesteraseB"/>
</dbReference>
<comment type="caution">
    <text evidence="6">The sequence shown here is derived from an EMBL/GenBank/DDBJ whole genome shotgun (WGS) entry which is preliminary data.</text>
</comment>
<proteinExistence type="inferred from homology"/>
<dbReference type="EMBL" id="ONZQ02000001">
    <property type="protein sequence ID" value="SPN96517.1"/>
    <property type="molecule type" value="Genomic_DNA"/>
</dbReference>
<evidence type="ECO:0000259" key="5">
    <source>
        <dbReference type="Pfam" id="PF00135"/>
    </source>
</evidence>
<feature type="chain" id="PRO_5041776725" description="Carboxylic ester hydrolase" evidence="3">
    <location>
        <begin position="26"/>
        <end position="554"/>
    </location>
</feature>
<accession>A0AAE8MPA2</accession>
<feature type="domain" description="Carboxylesterase type B" evidence="5">
    <location>
        <begin position="48"/>
        <end position="525"/>
    </location>
</feature>
<name>A0AAE8MPA2_9PEZI</name>
<evidence type="ECO:0000313" key="7">
    <source>
        <dbReference type="Proteomes" id="UP001187682"/>
    </source>
</evidence>
<dbReference type="InterPro" id="IPR019826">
    <property type="entry name" value="Carboxylesterase_B_AS"/>
</dbReference>
<evidence type="ECO:0000256" key="2">
    <source>
        <dbReference type="ARBA" id="ARBA00022801"/>
    </source>
</evidence>
<dbReference type="EC" id="3.1.1.-" evidence="3"/>
<dbReference type="PANTHER" id="PTHR11559">
    <property type="entry name" value="CARBOXYLESTERASE"/>
    <property type="match status" value="1"/>
</dbReference>
<reference evidence="6" key="1">
    <citation type="submission" date="2018-03" db="EMBL/GenBank/DDBJ databases">
        <authorList>
            <person name="Guldener U."/>
        </authorList>
    </citation>
    <scope>NUCLEOTIDE SEQUENCE</scope>
</reference>